<feature type="binding site" evidence="8">
    <location>
        <position position="413"/>
    </location>
    <ligand>
        <name>[4Fe-4S] cluster</name>
        <dbReference type="ChEBI" id="CHEBI:49883"/>
        <label>2</label>
    </ligand>
</feature>
<keyword evidence="8" id="KW-1278">Translocase</keyword>
<dbReference type="Gene3D" id="3.40.50.11540">
    <property type="entry name" value="NADH-ubiquinone oxidoreductase 51kDa subunit"/>
    <property type="match status" value="1"/>
</dbReference>
<dbReference type="Pfam" id="PF01512">
    <property type="entry name" value="Complex1_51K"/>
    <property type="match status" value="1"/>
</dbReference>
<dbReference type="SUPFAM" id="SSF142019">
    <property type="entry name" value="Nqo1 FMN-binding domain-like"/>
    <property type="match status" value="1"/>
</dbReference>
<dbReference type="InterPro" id="IPR011538">
    <property type="entry name" value="Nuo51_FMN-bd"/>
</dbReference>
<feature type="binding site" evidence="8">
    <location>
        <position position="377"/>
    </location>
    <ligand>
        <name>[4Fe-4S] cluster</name>
        <dbReference type="ChEBI" id="CHEBI:49883"/>
        <label>1</label>
    </ligand>
</feature>
<feature type="binding site" evidence="8">
    <location>
        <position position="410"/>
    </location>
    <ligand>
        <name>[4Fe-4S] cluster</name>
        <dbReference type="ChEBI" id="CHEBI:49883"/>
        <label>2</label>
    </ligand>
</feature>
<comment type="similarity">
    <text evidence="8">Belongs to the 4Fe4S bacterial-type ferredoxin family. RnfC subfamily.</text>
</comment>
<keyword evidence="1 8" id="KW-0813">Transport</keyword>
<name>A0A532UZ10_UNCT6</name>
<dbReference type="EC" id="7.-.-.-" evidence="8"/>
<dbReference type="GO" id="GO:0051539">
    <property type="term" value="F:4 iron, 4 sulfur cluster binding"/>
    <property type="evidence" value="ECO:0007669"/>
    <property type="project" value="UniProtKB-KW"/>
</dbReference>
<gene>
    <name evidence="8" type="primary">rnfC</name>
    <name evidence="10" type="ORF">CEE36_09675</name>
</gene>
<feature type="domain" description="4Fe-4S ferredoxin-type" evidence="9">
    <location>
        <begin position="401"/>
        <end position="430"/>
    </location>
</feature>
<dbReference type="AlphaFoldDB" id="A0A532UZ10"/>
<dbReference type="Proteomes" id="UP000317778">
    <property type="component" value="Unassembled WGS sequence"/>
</dbReference>
<dbReference type="GO" id="GO:0046872">
    <property type="term" value="F:metal ion binding"/>
    <property type="evidence" value="ECO:0007669"/>
    <property type="project" value="UniProtKB-KW"/>
</dbReference>
<dbReference type="InterPro" id="IPR010208">
    <property type="entry name" value="Ion_transpt_RnfC/RsxC"/>
</dbReference>
<accession>A0A532UZ10</accession>
<dbReference type="InterPro" id="IPR017896">
    <property type="entry name" value="4Fe4S_Fe-S-bd"/>
</dbReference>
<dbReference type="GO" id="GO:0005886">
    <property type="term" value="C:plasma membrane"/>
    <property type="evidence" value="ECO:0007669"/>
    <property type="project" value="UniProtKB-SubCell"/>
</dbReference>
<dbReference type="InterPro" id="IPR037225">
    <property type="entry name" value="Nuo51_FMN-bd_sf"/>
</dbReference>
<keyword evidence="4 8" id="KW-0677">Repeat</keyword>
<evidence type="ECO:0000256" key="4">
    <source>
        <dbReference type="ARBA" id="ARBA00022737"/>
    </source>
</evidence>
<dbReference type="HAMAP" id="MF_00461">
    <property type="entry name" value="RsxC_RnfC"/>
    <property type="match status" value="1"/>
</dbReference>
<keyword evidence="8" id="KW-0472">Membrane</keyword>
<evidence type="ECO:0000256" key="8">
    <source>
        <dbReference type="HAMAP-Rule" id="MF_00461"/>
    </source>
</evidence>
<dbReference type="GO" id="GO:0009055">
    <property type="term" value="F:electron transfer activity"/>
    <property type="evidence" value="ECO:0007669"/>
    <property type="project" value="InterPro"/>
</dbReference>
<proteinExistence type="inferred from homology"/>
<dbReference type="PANTHER" id="PTHR43034">
    <property type="entry name" value="ION-TRANSLOCATING OXIDOREDUCTASE COMPLEX SUBUNIT C"/>
    <property type="match status" value="1"/>
</dbReference>
<keyword evidence="7 8" id="KW-0411">Iron-sulfur</keyword>
<dbReference type="SUPFAM" id="SSF46548">
    <property type="entry name" value="alpha-helical ferredoxin"/>
    <property type="match status" value="1"/>
</dbReference>
<dbReference type="InterPro" id="IPR019554">
    <property type="entry name" value="Soluble_ligand-bd"/>
</dbReference>
<evidence type="ECO:0000256" key="3">
    <source>
        <dbReference type="ARBA" id="ARBA00022723"/>
    </source>
</evidence>
<dbReference type="Gene3D" id="3.30.70.20">
    <property type="match status" value="1"/>
</dbReference>
<evidence type="ECO:0000256" key="5">
    <source>
        <dbReference type="ARBA" id="ARBA00022982"/>
    </source>
</evidence>
<reference evidence="10 11" key="1">
    <citation type="submission" date="2017-06" db="EMBL/GenBank/DDBJ databases">
        <title>Novel microbial phyla capable of carbon fixation and sulfur reduction in deep-sea sediments.</title>
        <authorList>
            <person name="Huang J."/>
            <person name="Baker B."/>
            <person name="Wang Y."/>
        </authorList>
    </citation>
    <scope>NUCLEOTIDE SEQUENCE [LARGE SCALE GENOMIC DNA]</scope>
    <source>
        <strain evidence="10">B3_TA06</strain>
    </source>
</reference>
<keyword evidence="8" id="KW-1003">Cell membrane</keyword>
<dbReference type="Pfam" id="PF13375">
    <property type="entry name" value="RnfC_N"/>
    <property type="match status" value="1"/>
</dbReference>
<dbReference type="InterPro" id="IPR017900">
    <property type="entry name" value="4Fe4S_Fe_S_CS"/>
</dbReference>
<keyword evidence="5 8" id="KW-0249">Electron transport</keyword>
<dbReference type="PROSITE" id="PS00198">
    <property type="entry name" value="4FE4S_FER_1"/>
    <property type="match status" value="1"/>
</dbReference>
<dbReference type="GO" id="GO:0022900">
    <property type="term" value="P:electron transport chain"/>
    <property type="evidence" value="ECO:0007669"/>
    <property type="project" value="UniProtKB-UniRule"/>
</dbReference>
<feature type="binding site" evidence="8">
    <location>
        <position position="420"/>
    </location>
    <ligand>
        <name>[4Fe-4S] cluster</name>
        <dbReference type="ChEBI" id="CHEBI:49883"/>
        <label>1</label>
    </ligand>
</feature>
<comment type="subcellular location">
    <subcellularLocation>
        <location evidence="8">Cell membrane</location>
        <topology evidence="8">Peripheral membrane protein</topology>
    </subcellularLocation>
</comment>
<evidence type="ECO:0000259" key="9">
    <source>
        <dbReference type="PROSITE" id="PS51379"/>
    </source>
</evidence>
<dbReference type="InterPro" id="IPR026902">
    <property type="entry name" value="RnfC_N"/>
</dbReference>
<keyword evidence="3 8" id="KW-0479">Metal-binding</keyword>
<evidence type="ECO:0000256" key="2">
    <source>
        <dbReference type="ARBA" id="ARBA00022485"/>
    </source>
</evidence>
<dbReference type="Pfam" id="PF10531">
    <property type="entry name" value="SLBB"/>
    <property type="match status" value="1"/>
</dbReference>
<evidence type="ECO:0000256" key="6">
    <source>
        <dbReference type="ARBA" id="ARBA00023004"/>
    </source>
</evidence>
<dbReference type="Pfam" id="PF13237">
    <property type="entry name" value="Fer4_10"/>
    <property type="match status" value="1"/>
</dbReference>
<sequence>MITFRGGIHPPEFKELAEEKPIETMPPPKQVVIPLSQHTGAPAKPVVAVGDEVKAGTLIAEPVGMISAAVHSSIAGKVKGIEHWVHPVLPVPTKAVIIEAGETDELDPAIKPRTQAQIEKLSPEEIREIVRDAGIVGLGGAAFPTSVKITPPEDAAIDTLIINGAECEPFLTADDRLMREKPEGIINGARILAKVLGLEGACIAIEHNKPEAIRIVSEAASKVWPAAEVLTVRTKYPQGAEKQLISAILGREVPAGGLPFMVGVVVQNAGTAFAVYEAVAKRKPLYERVVTVTGPGIAEPKNLLVRIGTLAADVISHCGGLRPDATKFISGGPMMGIAQSSLEVPIIKGTSGMLFLDGSRSLFKVSEEVNCLRCGHCVGICPMKLVPAEIARMAEYEKLEEAERWGIADCMECGSCAFVCPSGRRLVQWIKYGKTLIFAERSRKKERK</sequence>
<protein>
    <recommendedName>
        <fullName evidence="8">Ion-translocating oxidoreductase complex subunit C</fullName>
        <ecNumber evidence="8">7.-.-.-</ecNumber>
    </recommendedName>
    <alternativeName>
        <fullName evidence="8">Rnf electron transport complex subunit C</fullName>
    </alternativeName>
</protein>
<feature type="binding site" evidence="8">
    <location>
        <position position="371"/>
    </location>
    <ligand>
        <name>[4Fe-4S] cluster</name>
        <dbReference type="ChEBI" id="CHEBI:49883"/>
        <label>1</label>
    </ligand>
</feature>
<comment type="caution">
    <text evidence="10">The sequence shown here is derived from an EMBL/GenBank/DDBJ whole genome shotgun (WGS) entry which is preliminary data.</text>
</comment>
<keyword evidence="2 8" id="KW-0004">4Fe-4S</keyword>
<dbReference type="NCBIfam" id="TIGR01945">
    <property type="entry name" value="rnfC"/>
    <property type="match status" value="1"/>
</dbReference>
<comment type="cofactor">
    <cofactor evidence="8">
        <name>[4Fe-4S] cluster</name>
        <dbReference type="ChEBI" id="CHEBI:49883"/>
    </cofactor>
    <text evidence="8">Binds 2 [4Fe-4S] clusters per subunit.</text>
</comment>
<evidence type="ECO:0000313" key="11">
    <source>
        <dbReference type="Proteomes" id="UP000317778"/>
    </source>
</evidence>
<dbReference type="PROSITE" id="PS51379">
    <property type="entry name" value="4FE4S_FER_2"/>
    <property type="match status" value="2"/>
</dbReference>
<comment type="subunit">
    <text evidence="8">The complex is composed of six subunits: RnfA, RnfB, RnfC, RnfD, RnfE and RnfG.</text>
</comment>
<feature type="domain" description="4Fe-4S ferredoxin-type" evidence="9">
    <location>
        <begin position="361"/>
        <end position="391"/>
    </location>
</feature>
<evidence type="ECO:0000256" key="7">
    <source>
        <dbReference type="ARBA" id="ARBA00023014"/>
    </source>
</evidence>
<keyword evidence="6 8" id="KW-0408">Iron</keyword>
<feature type="binding site" evidence="8">
    <location>
        <position position="381"/>
    </location>
    <ligand>
        <name>[4Fe-4S] cluster</name>
        <dbReference type="ChEBI" id="CHEBI:49883"/>
        <label>2</label>
    </ligand>
</feature>
<feature type="binding site" evidence="8">
    <location>
        <position position="416"/>
    </location>
    <ligand>
        <name>[4Fe-4S] cluster</name>
        <dbReference type="ChEBI" id="CHEBI:49883"/>
        <label>2</label>
    </ligand>
</feature>
<dbReference type="NCBIfam" id="NF003454">
    <property type="entry name" value="PRK05035.1"/>
    <property type="match status" value="1"/>
</dbReference>
<comment type="function">
    <text evidence="8">Part of a membrane-bound complex that couples electron transfer with translocation of ions across the membrane.</text>
</comment>
<dbReference type="PANTHER" id="PTHR43034:SF2">
    <property type="entry name" value="ION-TRANSLOCATING OXIDOREDUCTASE COMPLEX SUBUNIT C"/>
    <property type="match status" value="1"/>
</dbReference>
<organism evidence="10 11">
    <name type="scientific">candidate division TA06 bacterium B3_TA06</name>
    <dbReference type="NCBI Taxonomy" id="2012487"/>
    <lineage>
        <taxon>Bacteria</taxon>
        <taxon>Bacteria division TA06</taxon>
    </lineage>
</organism>
<dbReference type="EMBL" id="NJBO01000019">
    <property type="protein sequence ID" value="TKJ40194.1"/>
    <property type="molecule type" value="Genomic_DNA"/>
</dbReference>
<evidence type="ECO:0000313" key="10">
    <source>
        <dbReference type="EMBL" id="TKJ40194.1"/>
    </source>
</evidence>
<evidence type="ECO:0000256" key="1">
    <source>
        <dbReference type="ARBA" id="ARBA00022448"/>
    </source>
</evidence>
<feature type="binding site" evidence="8">
    <location>
        <position position="374"/>
    </location>
    <ligand>
        <name>[4Fe-4S] cluster</name>
        <dbReference type="ChEBI" id="CHEBI:49883"/>
        <label>1</label>
    </ligand>
</feature>